<keyword evidence="1" id="KW-1133">Transmembrane helix</keyword>
<gene>
    <name evidence="2" type="ORF">SFRICE_008075</name>
</gene>
<evidence type="ECO:0000256" key="1">
    <source>
        <dbReference type="SAM" id="Phobius"/>
    </source>
</evidence>
<keyword evidence="1" id="KW-0472">Membrane</keyword>
<proteinExistence type="predicted"/>
<accession>A0A2H1WHU4</accession>
<organism evidence="2">
    <name type="scientific">Spodoptera frugiperda</name>
    <name type="common">Fall armyworm</name>
    <dbReference type="NCBI Taxonomy" id="7108"/>
    <lineage>
        <taxon>Eukaryota</taxon>
        <taxon>Metazoa</taxon>
        <taxon>Ecdysozoa</taxon>
        <taxon>Arthropoda</taxon>
        <taxon>Hexapoda</taxon>
        <taxon>Insecta</taxon>
        <taxon>Pterygota</taxon>
        <taxon>Neoptera</taxon>
        <taxon>Endopterygota</taxon>
        <taxon>Lepidoptera</taxon>
        <taxon>Glossata</taxon>
        <taxon>Ditrysia</taxon>
        <taxon>Noctuoidea</taxon>
        <taxon>Noctuidae</taxon>
        <taxon>Amphipyrinae</taxon>
        <taxon>Spodoptera</taxon>
    </lineage>
</organism>
<feature type="transmembrane region" description="Helical" evidence="1">
    <location>
        <begin position="78"/>
        <end position="95"/>
    </location>
</feature>
<evidence type="ECO:0000313" key="2">
    <source>
        <dbReference type="EMBL" id="SOQ52526.1"/>
    </source>
</evidence>
<sequence>MTSPALGETRGNVRLLLTKNYSVPNSCFLSRSSGNPASAVIVDEAKEVPPILFIGTHSLALVETDSAKAFLYHEKMRAIDAFYACVIWMAFLLPIHRILKLRIFFAHYLPPFTTFFICWQLKKTPIFSLSKPVSPNSQMKNVFTEVNVHRFGFVVRIVRIPYDVISTHKITLFRKRLSYYTAISFRGALRMSCDVHTETRESATTGEHSQCPLDIYENCVTEAIGMDSGLCLHD</sequence>
<name>A0A2H1WHU4_SPOFR</name>
<dbReference type="AlphaFoldDB" id="A0A2H1WHU4"/>
<dbReference type="EMBL" id="ODYU01008711">
    <property type="protein sequence ID" value="SOQ52526.1"/>
    <property type="molecule type" value="Genomic_DNA"/>
</dbReference>
<protein>
    <submittedName>
        <fullName evidence="2">SFRICE_008075</fullName>
    </submittedName>
</protein>
<keyword evidence="1" id="KW-0812">Transmembrane</keyword>
<reference evidence="2" key="1">
    <citation type="submission" date="2016-07" db="EMBL/GenBank/DDBJ databases">
        <authorList>
            <person name="Bretaudeau A."/>
        </authorList>
    </citation>
    <scope>NUCLEOTIDE SEQUENCE</scope>
    <source>
        <strain evidence="2">Rice</strain>
        <tissue evidence="2">Whole body</tissue>
    </source>
</reference>